<organism evidence="1 2">
    <name type="scientific">Methanobacterium lacus (strain AL-21)</name>
    <dbReference type="NCBI Taxonomy" id="877455"/>
    <lineage>
        <taxon>Archaea</taxon>
        <taxon>Methanobacteriati</taxon>
        <taxon>Methanobacteriota</taxon>
        <taxon>Methanomada group</taxon>
        <taxon>Methanobacteria</taxon>
        <taxon>Methanobacteriales</taxon>
        <taxon>Methanobacteriaceae</taxon>
        <taxon>Methanobacterium</taxon>
    </lineage>
</organism>
<keyword evidence="2" id="KW-1185">Reference proteome</keyword>
<protein>
    <recommendedName>
        <fullName evidence="3">Lipoprotein</fullName>
    </recommendedName>
</protein>
<dbReference type="HOGENOM" id="CLU_131314_0_0_2"/>
<dbReference type="Proteomes" id="UP000007490">
    <property type="component" value="Chromosome"/>
</dbReference>
<dbReference type="RefSeq" id="WP_013644536.1">
    <property type="nucleotide sequence ID" value="NC_015216.1"/>
</dbReference>
<dbReference type="OrthoDB" id="70871at2157"/>
<reference evidence="1 2" key="2">
    <citation type="journal article" date="2014" name="Int. J. Syst. Evol. Microbiol.">
        <title>Methanobacterium paludis sp. nov. and a novel strain of Methanobacterium lacus isolated from northern peatlands.</title>
        <authorList>
            <person name="Cadillo-Quiroz H."/>
            <person name="Brauer S.L."/>
            <person name="Goodson N."/>
            <person name="Yavitt J.B."/>
            <person name="Zinder S.H."/>
        </authorList>
    </citation>
    <scope>NUCLEOTIDE SEQUENCE [LARGE SCALE GENOMIC DNA]</scope>
    <source>
        <strain evidence="1 2">AL-21</strain>
    </source>
</reference>
<accession>F0TC34</accession>
<proteinExistence type="predicted"/>
<dbReference type="STRING" id="877455.Metbo_0938"/>
<name>F0TC34_METLA</name>
<evidence type="ECO:0008006" key="3">
    <source>
        <dbReference type="Google" id="ProtNLM"/>
    </source>
</evidence>
<evidence type="ECO:0000313" key="2">
    <source>
        <dbReference type="Proteomes" id="UP000007490"/>
    </source>
</evidence>
<dbReference type="AlphaFoldDB" id="F0TC34"/>
<dbReference type="PROSITE" id="PS51257">
    <property type="entry name" value="PROKAR_LIPOPROTEIN"/>
    <property type="match status" value="1"/>
</dbReference>
<gene>
    <name evidence="1" type="ordered locus">Metbo_0938</name>
</gene>
<sequence length="163" mass="18140" precursor="true">MKNKIVILVVMTIVILFSGCIQSNTSQIDALASTINNHIKNGDQYYNNSGQAVNQFQYSTALSYCNNASSEFNLAQTSAKQGLTYAQNSNDTVYVNYMQDVVNELDAKINATEELKTAISYLQDNDSVNANIHIGNANDLMNNAVQFNNLRQQIIKQNPTKFK</sequence>
<dbReference type="KEGG" id="mel:Metbo_0938"/>
<dbReference type="eggNOG" id="arCOG09716">
    <property type="taxonomic scope" value="Archaea"/>
</dbReference>
<evidence type="ECO:0000313" key="1">
    <source>
        <dbReference type="EMBL" id="ADZ09185.1"/>
    </source>
</evidence>
<dbReference type="GeneID" id="10277387"/>
<dbReference type="EMBL" id="CP002551">
    <property type="protein sequence ID" value="ADZ09185.1"/>
    <property type="molecule type" value="Genomic_DNA"/>
</dbReference>
<reference evidence="2" key="1">
    <citation type="submission" date="2011-02" db="EMBL/GenBank/DDBJ databases">
        <title>Complete sequence of Methanobacterium sp. AL-21.</title>
        <authorList>
            <consortium name="US DOE Joint Genome Institute"/>
            <person name="Lucas S."/>
            <person name="Copeland A."/>
            <person name="Lapidus A."/>
            <person name="Cheng J.-F."/>
            <person name="Goodwin L."/>
            <person name="Pitluck S."/>
            <person name="Chertkov O."/>
            <person name="Detter J.C."/>
            <person name="Han C."/>
            <person name="Tapia R."/>
            <person name="Land M."/>
            <person name="Hauser L."/>
            <person name="Kyrpides N."/>
            <person name="Ivanova N."/>
            <person name="Mikhailova N."/>
            <person name="Pagani I."/>
            <person name="Cadillo-Quiroz H."/>
            <person name="Imachi H."/>
            <person name="Zinder S."/>
            <person name="Liu W."/>
            <person name="Woyke T."/>
        </authorList>
    </citation>
    <scope>NUCLEOTIDE SEQUENCE [LARGE SCALE GENOMIC DNA]</scope>
    <source>
        <strain evidence="2">AL-21</strain>
    </source>
</reference>